<keyword evidence="3 9" id="KW-1003">Cell membrane</keyword>
<dbReference type="InterPro" id="IPR005791">
    <property type="entry name" value="SecD"/>
</dbReference>
<feature type="transmembrane region" description="Helical" evidence="9">
    <location>
        <begin position="381"/>
        <end position="405"/>
    </location>
</feature>
<dbReference type="InterPro" id="IPR001036">
    <property type="entry name" value="Acrflvin-R"/>
</dbReference>
<comment type="function">
    <text evidence="9">Part of the Sec protein translocase complex. Interacts with the SecYEG preprotein conducting channel. SecDF uses the proton motive force (PMF) to complete protein translocation after the ATP-dependent function of SecA.</text>
</comment>
<feature type="transmembrane region" description="Helical" evidence="9">
    <location>
        <begin position="282"/>
        <end position="302"/>
    </location>
</feature>
<evidence type="ECO:0000256" key="2">
    <source>
        <dbReference type="ARBA" id="ARBA00022448"/>
    </source>
</evidence>
<dbReference type="InterPro" id="IPR054384">
    <property type="entry name" value="SecDF_P1_head"/>
</dbReference>
<dbReference type="EMBL" id="CP002160">
    <property type="protein sequence ID" value="ADL51818.1"/>
    <property type="molecule type" value="Genomic_DNA"/>
</dbReference>
<dbReference type="HOGENOM" id="CLU_007894_4_2_9"/>
<feature type="domain" description="SecDF P1 head subdomain" evidence="12">
    <location>
        <begin position="140"/>
        <end position="236"/>
    </location>
</feature>
<dbReference type="InterPro" id="IPR055344">
    <property type="entry name" value="SecD_SecF_C_bact"/>
</dbReference>
<evidence type="ECO:0000256" key="4">
    <source>
        <dbReference type="ARBA" id="ARBA00022692"/>
    </source>
</evidence>
<dbReference type="KEGG" id="ccb:Clocel_2075"/>
<comment type="subunit">
    <text evidence="9">Forms a complex with SecF. Part of the essential Sec protein translocation apparatus which comprises SecA, SecYEG and auxiliary proteins SecDF. Other proteins may also be involved.</text>
</comment>
<evidence type="ECO:0000256" key="9">
    <source>
        <dbReference type="HAMAP-Rule" id="MF_01463"/>
    </source>
</evidence>
<protein>
    <recommendedName>
        <fullName evidence="9">Protein translocase subunit SecD</fullName>
    </recommendedName>
</protein>
<feature type="transmembrane region" description="Helical" evidence="9">
    <location>
        <begin position="20"/>
        <end position="44"/>
    </location>
</feature>
<feature type="transmembrane region" description="Helical" evidence="9">
    <location>
        <begin position="259"/>
        <end position="277"/>
    </location>
</feature>
<dbReference type="InterPro" id="IPR022813">
    <property type="entry name" value="SecD/SecF_arch_bac"/>
</dbReference>
<dbReference type="Pfam" id="PF21760">
    <property type="entry name" value="SecD_1st"/>
    <property type="match status" value="1"/>
</dbReference>
<evidence type="ECO:0000256" key="8">
    <source>
        <dbReference type="ARBA" id="ARBA00023136"/>
    </source>
</evidence>
<dbReference type="InterPro" id="IPR048634">
    <property type="entry name" value="SecD_SecF_C"/>
</dbReference>
<dbReference type="GO" id="GO:0065002">
    <property type="term" value="P:intracellular protein transmembrane transport"/>
    <property type="evidence" value="ECO:0007669"/>
    <property type="project" value="UniProtKB-UniRule"/>
</dbReference>
<evidence type="ECO:0000259" key="11">
    <source>
        <dbReference type="Pfam" id="PF21760"/>
    </source>
</evidence>
<dbReference type="NCBIfam" id="TIGR00916">
    <property type="entry name" value="2A0604s01"/>
    <property type="match status" value="1"/>
</dbReference>
<dbReference type="Gene3D" id="3.30.70.3220">
    <property type="match status" value="1"/>
</dbReference>
<dbReference type="SUPFAM" id="SSF82866">
    <property type="entry name" value="Multidrug efflux transporter AcrB transmembrane domain"/>
    <property type="match status" value="1"/>
</dbReference>
<accession>D9SMV2</accession>
<dbReference type="STRING" id="573061.Clocel_2075"/>
<reference evidence="13 14" key="1">
    <citation type="submission" date="2010-08" db="EMBL/GenBank/DDBJ databases">
        <title>Complete sequence of Clostridium cellulovorans 743B.</title>
        <authorList>
            <consortium name="US DOE Joint Genome Institute"/>
            <person name="Lucas S."/>
            <person name="Copeland A."/>
            <person name="Lapidus A."/>
            <person name="Cheng J.-F."/>
            <person name="Bruce D."/>
            <person name="Goodwin L."/>
            <person name="Pitluck S."/>
            <person name="Chertkov O."/>
            <person name="Detter J.C."/>
            <person name="Han C."/>
            <person name="Tapia R."/>
            <person name="Land M."/>
            <person name="Hauser L."/>
            <person name="Chang Y.-J."/>
            <person name="Jeffries C."/>
            <person name="Kyrpides N."/>
            <person name="Ivanova N."/>
            <person name="Mikhailova N."/>
            <person name="Hemme C.L."/>
            <person name="Woyke T."/>
        </authorList>
    </citation>
    <scope>NUCLEOTIDE SEQUENCE [LARGE SCALE GENOMIC DNA]</scope>
    <source>
        <strain evidence="14">ATCC 35296 / DSM 3052 / OCM 3 / 743B</strain>
    </source>
</reference>
<evidence type="ECO:0000313" key="14">
    <source>
        <dbReference type="Proteomes" id="UP000002730"/>
    </source>
</evidence>
<dbReference type="AlphaFoldDB" id="D9SMV2"/>
<evidence type="ECO:0000256" key="3">
    <source>
        <dbReference type="ARBA" id="ARBA00022475"/>
    </source>
</evidence>
<feature type="domain" description="Protein export membrane protein SecD/SecF C-terminal" evidence="10">
    <location>
        <begin position="238"/>
        <end position="409"/>
    </location>
</feature>
<keyword evidence="8 9" id="KW-0472">Membrane</keyword>
<dbReference type="eggNOG" id="COG0342">
    <property type="taxonomic scope" value="Bacteria"/>
</dbReference>
<dbReference type="Pfam" id="PF02355">
    <property type="entry name" value="SecD_SecF_C"/>
    <property type="match status" value="1"/>
</dbReference>
<keyword evidence="7 9" id="KW-0811">Translocation</keyword>
<keyword evidence="6 9" id="KW-1133">Transmembrane helix</keyword>
<keyword evidence="14" id="KW-1185">Reference proteome</keyword>
<comment type="subcellular location">
    <subcellularLocation>
        <location evidence="1 9">Cell membrane</location>
        <topology evidence="1 9">Multi-pass membrane protein</topology>
    </subcellularLocation>
</comment>
<keyword evidence="5 9" id="KW-0653">Protein transport</keyword>
<dbReference type="GO" id="GO:0006605">
    <property type="term" value="P:protein targeting"/>
    <property type="evidence" value="ECO:0007669"/>
    <property type="project" value="UniProtKB-UniRule"/>
</dbReference>
<dbReference type="GO" id="GO:0005886">
    <property type="term" value="C:plasma membrane"/>
    <property type="evidence" value="ECO:0007669"/>
    <property type="project" value="UniProtKB-SubCell"/>
</dbReference>
<dbReference type="PANTHER" id="PTHR30081:SF1">
    <property type="entry name" value="PROTEIN TRANSLOCASE SUBUNIT SECD"/>
    <property type="match status" value="1"/>
</dbReference>
<dbReference type="RefSeq" id="WP_010076963.1">
    <property type="nucleotide sequence ID" value="NC_014393.1"/>
</dbReference>
<evidence type="ECO:0000256" key="5">
    <source>
        <dbReference type="ARBA" id="ARBA00022927"/>
    </source>
</evidence>
<evidence type="ECO:0000313" key="13">
    <source>
        <dbReference type="EMBL" id="ADL51818.1"/>
    </source>
</evidence>
<dbReference type="InterPro" id="IPR048631">
    <property type="entry name" value="SecD_1st"/>
</dbReference>
<organism evidence="13 14">
    <name type="scientific">Clostridium cellulovorans (strain ATCC 35296 / DSM 3052 / OCM 3 / 743B)</name>
    <dbReference type="NCBI Taxonomy" id="573061"/>
    <lineage>
        <taxon>Bacteria</taxon>
        <taxon>Bacillati</taxon>
        <taxon>Bacillota</taxon>
        <taxon>Clostridia</taxon>
        <taxon>Eubacteriales</taxon>
        <taxon>Clostridiaceae</taxon>
        <taxon>Clostridium</taxon>
    </lineage>
</organism>
<dbReference type="PRINTS" id="PR00702">
    <property type="entry name" value="ACRIFLAVINRP"/>
</dbReference>
<keyword evidence="2 9" id="KW-0813">Transport</keyword>
<gene>
    <name evidence="9" type="primary">secD</name>
    <name evidence="13" type="ordered locus">Clocel_2075</name>
</gene>
<dbReference type="OrthoDB" id="9805019at2"/>
<dbReference type="Gene3D" id="1.20.1640.10">
    <property type="entry name" value="Multidrug efflux transporter AcrB transmembrane domain"/>
    <property type="match status" value="1"/>
</dbReference>
<name>D9SMV2_CLOC7</name>
<evidence type="ECO:0000256" key="1">
    <source>
        <dbReference type="ARBA" id="ARBA00004651"/>
    </source>
</evidence>
<dbReference type="NCBIfam" id="TIGR01129">
    <property type="entry name" value="secD"/>
    <property type="match status" value="1"/>
</dbReference>
<dbReference type="PANTHER" id="PTHR30081">
    <property type="entry name" value="PROTEIN-EXPORT MEMBRANE PROTEIN SEC"/>
    <property type="match status" value="1"/>
</dbReference>
<comment type="similarity">
    <text evidence="9">Belongs to the SecD/SecF family. SecD subfamily.</text>
</comment>
<dbReference type="Proteomes" id="UP000002730">
    <property type="component" value="Chromosome"/>
</dbReference>
<dbReference type="Pfam" id="PF22599">
    <property type="entry name" value="SecDF_P1_head"/>
    <property type="match status" value="1"/>
</dbReference>
<evidence type="ECO:0000259" key="10">
    <source>
        <dbReference type="Pfam" id="PF02355"/>
    </source>
</evidence>
<proteinExistence type="inferred from homology"/>
<feature type="transmembrane region" description="Helical" evidence="9">
    <location>
        <begin position="350"/>
        <end position="375"/>
    </location>
</feature>
<evidence type="ECO:0000256" key="7">
    <source>
        <dbReference type="ARBA" id="ARBA00023010"/>
    </source>
</evidence>
<dbReference type="GO" id="GO:0015450">
    <property type="term" value="F:protein-transporting ATPase activity"/>
    <property type="evidence" value="ECO:0007669"/>
    <property type="project" value="InterPro"/>
</dbReference>
<keyword evidence="4 9" id="KW-0812">Transmembrane</keyword>
<feature type="domain" description="Protein translocase subunit SecDF P1" evidence="11">
    <location>
        <begin position="81"/>
        <end position="137"/>
    </location>
</feature>
<feature type="transmembrane region" description="Helical" evidence="9">
    <location>
        <begin position="308"/>
        <end position="329"/>
    </location>
</feature>
<evidence type="ECO:0000256" key="6">
    <source>
        <dbReference type="ARBA" id="ARBA00022989"/>
    </source>
</evidence>
<evidence type="ECO:0000259" key="12">
    <source>
        <dbReference type="Pfam" id="PF22599"/>
    </source>
</evidence>
<sequence length="426" mass="45769">MSNFNKSKQKNRKKSTGKFFTLTIATIIVALVGAFGLTFGGGAYEYQIKSFGDRIGKGLDLVGGVSILMQTDSDVDEDTLNRTISLLDLRINKMGVSETTIAKEGDNRIRIEIPGKSNTNEVINTVAKTGNLSFKDPEGNVILTGSDIKDAYPQYNQNSNQPEIGLELNDEGRQKFADATAKLIGKTIAVYMDEEKLIEPTVNVAITDGRATITGSESYEEATTRANIIKSGALPVALSVISSKTVDSTLGASALPNSIQSGLIGVALVMLLMIFLYRKSGVASSIALLLYIVLLLLAFLLGRVTLSLPGIAALLLTIGMALDANVLMFERIKDKIREGMSVKNAIEIGYKSSLSSILDSQITTIIAAVILYFLGSGAVKGFAYTLILGIVISLFTALTVTLRLLRWLNDMGWITKPSHVGVKGEQ</sequence>
<dbReference type="GO" id="GO:0043952">
    <property type="term" value="P:protein transport by the Sec complex"/>
    <property type="evidence" value="ECO:0007669"/>
    <property type="project" value="UniProtKB-UniRule"/>
</dbReference>
<dbReference type="HAMAP" id="MF_01463_B">
    <property type="entry name" value="SecD_B"/>
    <property type="match status" value="1"/>
</dbReference>